<keyword evidence="2" id="KW-0479">Metal-binding</keyword>
<dbReference type="EMBL" id="CADCUT010000158">
    <property type="protein sequence ID" value="CAA9422022.1"/>
    <property type="molecule type" value="Genomic_DNA"/>
</dbReference>
<dbReference type="Gene3D" id="2.102.10.10">
    <property type="entry name" value="Rieske [2Fe-2S] iron-sulphur domain"/>
    <property type="match status" value="1"/>
</dbReference>
<evidence type="ECO:0000313" key="9">
    <source>
        <dbReference type="EMBL" id="CAA9422022.1"/>
    </source>
</evidence>
<protein>
    <submittedName>
        <fullName evidence="9">Ferredoxin, 2Fe-2S</fullName>
    </submittedName>
</protein>
<organism evidence="9">
    <name type="scientific">uncultured Rubrobacteraceae bacterium</name>
    <dbReference type="NCBI Taxonomy" id="349277"/>
    <lineage>
        <taxon>Bacteria</taxon>
        <taxon>Bacillati</taxon>
        <taxon>Actinomycetota</taxon>
        <taxon>Rubrobacteria</taxon>
        <taxon>Rubrobacterales</taxon>
        <taxon>Rubrobacteraceae</taxon>
        <taxon>environmental samples</taxon>
    </lineage>
</organism>
<dbReference type="GO" id="GO:0051537">
    <property type="term" value="F:2 iron, 2 sulfur cluster binding"/>
    <property type="evidence" value="ECO:0007669"/>
    <property type="project" value="UniProtKB-KW"/>
</dbReference>
<keyword evidence="1" id="KW-0001">2Fe-2S</keyword>
<dbReference type="Pfam" id="PF00355">
    <property type="entry name" value="Rieske"/>
    <property type="match status" value="1"/>
</dbReference>
<evidence type="ECO:0000256" key="4">
    <source>
        <dbReference type="ARBA" id="ARBA00023014"/>
    </source>
</evidence>
<keyword evidence="7" id="KW-0812">Transmembrane</keyword>
<evidence type="ECO:0000256" key="3">
    <source>
        <dbReference type="ARBA" id="ARBA00023004"/>
    </source>
</evidence>
<keyword evidence="3" id="KW-0408">Iron</keyword>
<dbReference type="SUPFAM" id="SSF50022">
    <property type="entry name" value="ISP domain"/>
    <property type="match status" value="1"/>
</dbReference>
<dbReference type="GO" id="GO:0046872">
    <property type="term" value="F:metal ion binding"/>
    <property type="evidence" value="ECO:0007669"/>
    <property type="project" value="UniProtKB-KW"/>
</dbReference>
<accession>A0A6J4PPR5</accession>
<evidence type="ECO:0000256" key="5">
    <source>
        <dbReference type="ARBA" id="ARBA00034078"/>
    </source>
</evidence>
<feature type="transmembrane region" description="Helical" evidence="7">
    <location>
        <begin position="87"/>
        <end position="107"/>
    </location>
</feature>
<evidence type="ECO:0000259" key="8">
    <source>
        <dbReference type="PROSITE" id="PS51296"/>
    </source>
</evidence>
<gene>
    <name evidence="9" type="ORF">AVDCRST_MAG03-2614</name>
</gene>
<evidence type="ECO:0000256" key="7">
    <source>
        <dbReference type="SAM" id="Phobius"/>
    </source>
</evidence>
<feature type="domain" description="Rieske" evidence="8">
    <location>
        <begin position="190"/>
        <end position="287"/>
    </location>
</feature>
<reference evidence="9" key="1">
    <citation type="submission" date="2020-02" db="EMBL/GenBank/DDBJ databases">
        <authorList>
            <person name="Meier V. D."/>
        </authorList>
    </citation>
    <scope>NUCLEOTIDE SEQUENCE</scope>
    <source>
        <strain evidence="9">AVDCRST_MAG03</strain>
    </source>
</reference>
<dbReference type="InterPro" id="IPR017941">
    <property type="entry name" value="Rieske_2Fe-2S"/>
</dbReference>
<dbReference type="CDD" id="cd03467">
    <property type="entry name" value="Rieske"/>
    <property type="match status" value="1"/>
</dbReference>
<dbReference type="Pfam" id="PF09990">
    <property type="entry name" value="DUF2231"/>
    <property type="match status" value="1"/>
</dbReference>
<dbReference type="PROSITE" id="PS51296">
    <property type="entry name" value="RIESKE"/>
    <property type="match status" value="1"/>
</dbReference>
<dbReference type="InterPro" id="IPR036922">
    <property type="entry name" value="Rieske_2Fe-2S_sf"/>
</dbReference>
<comment type="similarity">
    <text evidence="6">Belongs to the bacterial ring-hydroxylating dioxygenase ferredoxin component family.</text>
</comment>
<feature type="transmembrane region" description="Helical" evidence="7">
    <location>
        <begin position="119"/>
        <end position="138"/>
    </location>
</feature>
<sequence length="299" mass="31898">MEKTIGERIVDAMPFLDRASDAVQPKVQELVDAGGATARYVLDGVWFEVPLHPVLTDVPIGSWTAALVFDGLDLVSGRTAMRNAADASLTVGVAGGFVAAAVGFSDWRYLSGGSRRMGMSHAVLNSAGLLLNTASLLLRATGRRNAGRLAFLAGYSLNGMGAHLGGELSYKYGLRVNRNAFEETGPGDYVPVLDEADLSAGEMRRIEVDGADVLLSRSEKDGRVCAIAATCNHMGGPLEKGDREGDTVVCPWHLSRFDLCSGKAINGPAVFPQSGYETRVREGRIEVKAVEENIQEKIT</sequence>
<keyword evidence="7" id="KW-0472">Membrane</keyword>
<dbReference type="GO" id="GO:0016705">
    <property type="term" value="F:oxidoreductase activity, acting on paired donors, with incorporation or reduction of molecular oxygen"/>
    <property type="evidence" value="ECO:0007669"/>
    <property type="project" value="UniProtKB-ARBA"/>
</dbReference>
<comment type="cofactor">
    <cofactor evidence="5">
        <name>[2Fe-2S] cluster</name>
        <dbReference type="ChEBI" id="CHEBI:190135"/>
    </cofactor>
</comment>
<dbReference type="AlphaFoldDB" id="A0A6J4PPR5"/>
<name>A0A6J4PPR5_9ACTN</name>
<proteinExistence type="inferred from homology"/>
<dbReference type="PANTHER" id="PTHR21496">
    <property type="entry name" value="FERREDOXIN-RELATED"/>
    <property type="match status" value="1"/>
</dbReference>
<dbReference type="InterPro" id="IPR019251">
    <property type="entry name" value="DUF2231_TM"/>
</dbReference>
<keyword evidence="4" id="KW-0411">Iron-sulfur</keyword>
<dbReference type="GO" id="GO:0004497">
    <property type="term" value="F:monooxygenase activity"/>
    <property type="evidence" value="ECO:0007669"/>
    <property type="project" value="UniProtKB-ARBA"/>
</dbReference>
<dbReference type="PANTHER" id="PTHR21496:SF0">
    <property type="entry name" value="RIESKE DOMAIN-CONTAINING PROTEIN"/>
    <property type="match status" value="1"/>
</dbReference>
<keyword evidence="7" id="KW-1133">Transmembrane helix</keyword>
<evidence type="ECO:0000256" key="1">
    <source>
        <dbReference type="ARBA" id="ARBA00022714"/>
    </source>
</evidence>
<evidence type="ECO:0000256" key="2">
    <source>
        <dbReference type="ARBA" id="ARBA00022723"/>
    </source>
</evidence>
<evidence type="ECO:0000256" key="6">
    <source>
        <dbReference type="ARBA" id="ARBA00038001"/>
    </source>
</evidence>